<dbReference type="EMBL" id="AHOR02000012">
    <property type="protein sequence ID" value="EMF83639.1"/>
    <property type="molecule type" value="Genomic_DNA"/>
</dbReference>
<accession>M3GCL4</accession>
<proteinExistence type="predicted"/>
<reference evidence="1 2" key="1">
    <citation type="submission" date="2013-01" db="EMBL/GenBank/DDBJ databases">
        <authorList>
            <person name="Harkins D.M."/>
            <person name="Durkin A.S."/>
            <person name="Brinkac L.M."/>
            <person name="Haft D.H."/>
            <person name="Selengut J.D."/>
            <person name="Sanka R."/>
            <person name="DePew J."/>
            <person name="Purushe J."/>
            <person name="Tulsiani S.M."/>
            <person name="Graham G.C."/>
            <person name="Burns M.-A."/>
            <person name="Dohnt M.F."/>
            <person name="Smythe L.D."/>
            <person name="McKay D.B."/>
            <person name="Craig S.B."/>
            <person name="Vinetz J.M."/>
            <person name="Sutton G.G."/>
            <person name="Nierman W.C."/>
            <person name="Fouts D.E."/>
        </authorList>
    </citation>
    <scope>NUCLEOTIDE SEQUENCE [LARGE SCALE GENOMIC DNA]</scope>
    <source>
        <strain evidence="1 2">LT2116</strain>
    </source>
</reference>
<protein>
    <submittedName>
        <fullName evidence="1">Uncharacterized protein</fullName>
    </submittedName>
</protein>
<dbReference type="AlphaFoldDB" id="M3GCL4"/>
<gene>
    <name evidence="1" type="ORF">LEP1GSC188_1264</name>
</gene>
<comment type="caution">
    <text evidence="1">The sequence shown here is derived from an EMBL/GenBank/DDBJ whole genome shotgun (WGS) entry which is preliminary data.</text>
</comment>
<evidence type="ECO:0000313" key="2">
    <source>
        <dbReference type="Proteomes" id="UP000011770"/>
    </source>
</evidence>
<dbReference type="Proteomes" id="UP000011770">
    <property type="component" value="Unassembled WGS sequence"/>
</dbReference>
<name>M3GCL4_9LEPT</name>
<organism evidence="1 2">
    <name type="scientific">Leptospira weilii serovar Topaz str. LT2116</name>
    <dbReference type="NCBI Taxonomy" id="1088540"/>
    <lineage>
        <taxon>Bacteria</taxon>
        <taxon>Pseudomonadati</taxon>
        <taxon>Spirochaetota</taxon>
        <taxon>Spirochaetia</taxon>
        <taxon>Leptospirales</taxon>
        <taxon>Leptospiraceae</taxon>
        <taxon>Leptospira</taxon>
    </lineage>
</organism>
<evidence type="ECO:0000313" key="1">
    <source>
        <dbReference type="EMBL" id="EMF83639.1"/>
    </source>
</evidence>
<sequence length="39" mass="4993">MRQIRKCWLFSRRSNILLLKQIYYGRVVEKLIFHLFLFY</sequence>